<dbReference type="PANTHER" id="PTHR47756">
    <property type="entry name" value="BLL6612 PROTEIN-RELATED"/>
    <property type="match status" value="1"/>
</dbReference>
<keyword evidence="5" id="KW-1185">Reference proteome</keyword>
<evidence type="ECO:0000313" key="4">
    <source>
        <dbReference type="EMBL" id="TNJ32902.1"/>
    </source>
</evidence>
<dbReference type="OrthoDB" id="9780299at2"/>
<accession>A0A5C4RP55</accession>
<evidence type="ECO:0000259" key="2">
    <source>
        <dbReference type="Pfam" id="PF08281"/>
    </source>
</evidence>
<dbReference type="InterPro" id="IPR014284">
    <property type="entry name" value="RNA_pol_sigma-70_dom"/>
</dbReference>
<reference evidence="4 5" key="1">
    <citation type="submission" date="2019-03" db="EMBL/GenBank/DDBJ databases">
        <title>Arenimonas daejeonensis sp. nov., isolated from compost.</title>
        <authorList>
            <person name="Jeon C.O."/>
        </authorList>
    </citation>
    <scope>NUCLEOTIDE SEQUENCE [LARGE SCALE GENOMIC DNA]</scope>
    <source>
        <strain evidence="4 5">R29</strain>
    </source>
</reference>
<dbReference type="AlphaFoldDB" id="A0A5C4RP55"/>
<evidence type="ECO:0000313" key="5">
    <source>
        <dbReference type="Proteomes" id="UP000305760"/>
    </source>
</evidence>
<dbReference type="EMBL" id="SMDR01000004">
    <property type="protein sequence ID" value="TNJ32902.1"/>
    <property type="molecule type" value="Genomic_DNA"/>
</dbReference>
<dbReference type="NCBIfam" id="TIGR02937">
    <property type="entry name" value="sigma70-ECF"/>
    <property type="match status" value="1"/>
</dbReference>
<gene>
    <name evidence="4" type="ORF">E1B00_14420</name>
</gene>
<dbReference type="InterPro" id="IPR007627">
    <property type="entry name" value="RNA_pol_sigma70_r2"/>
</dbReference>
<dbReference type="PANTHER" id="PTHR47756:SF1">
    <property type="entry name" value="BLL0085 PROTEIN"/>
    <property type="match status" value="1"/>
</dbReference>
<dbReference type="Pfam" id="PF08281">
    <property type="entry name" value="Sigma70_r4_2"/>
    <property type="match status" value="1"/>
</dbReference>
<dbReference type="SUPFAM" id="SSF88946">
    <property type="entry name" value="Sigma2 domain of RNA polymerase sigma factors"/>
    <property type="match status" value="1"/>
</dbReference>
<dbReference type="GO" id="GO:0003677">
    <property type="term" value="F:DNA binding"/>
    <property type="evidence" value="ECO:0007669"/>
    <property type="project" value="InterPro"/>
</dbReference>
<dbReference type="GO" id="GO:0006352">
    <property type="term" value="P:DNA-templated transcription initiation"/>
    <property type="evidence" value="ECO:0007669"/>
    <property type="project" value="InterPro"/>
</dbReference>
<organism evidence="4 5">
    <name type="scientific">Arenimonas terrae</name>
    <dbReference type="NCBI Taxonomy" id="2546226"/>
    <lineage>
        <taxon>Bacteria</taxon>
        <taxon>Pseudomonadati</taxon>
        <taxon>Pseudomonadota</taxon>
        <taxon>Gammaproteobacteria</taxon>
        <taxon>Lysobacterales</taxon>
        <taxon>Lysobacteraceae</taxon>
        <taxon>Arenimonas</taxon>
    </lineage>
</organism>
<protein>
    <submittedName>
        <fullName evidence="4">Sigma-70 family RNA polymerase sigma factor</fullName>
    </submittedName>
</protein>
<dbReference type="Pfam" id="PF04542">
    <property type="entry name" value="Sigma70_r2"/>
    <property type="match status" value="1"/>
</dbReference>
<feature type="domain" description="RNA polymerase sigma-70 region 2" evidence="1">
    <location>
        <begin position="19"/>
        <end position="79"/>
    </location>
</feature>
<dbReference type="RefSeq" id="WP_139450018.1">
    <property type="nucleotide sequence ID" value="NZ_SMDR01000004.1"/>
</dbReference>
<dbReference type="GO" id="GO:0016987">
    <property type="term" value="F:sigma factor activity"/>
    <property type="evidence" value="ECO:0007669"/>
    <property type="project" value="InterPro"/>
</dbReference>
<dbReference type="InterPro" id="IPR013324">
    <property type="entry name" value="RNA_pol_sigma_r3/r4-like"/>
</dbReference>
<comment type="caution">
    <text evidence="4">The sequence shown here is derived from an EMBL/GenBank/DDBJ whole genome shotgun (WGS) entry which is preliminary data.</text>
</comment>
<sequence>MSDASTRQAIEAVFRIERSKLIAGLARMLRDLDAAEELAQDAFLAAFTDWPVTGIPDNPGAWLMTTAKRRAIDAIRRRQLHADKEAFLVDEAEQAKPFASIEDIEAAMDHDIGDHRLGLIFTACHPVLGADARAALTLRLLGGLDTGEIGRAFLTSEATIAQRIVRAKRSIGEAGVAFEVPRGRELAPRLASVLEVIYLIFNEGYAATAGDDRMRPALCQEAQRLGRVLAARLPDEPEVFGLLALMELQASRLVARTAADGSLLTLAQQNRARWDQLLVHRGLAALNRSEALGGERGPYALQARIAAHHARAKIYEATDWPGIASTYDTLAEVMPSPVIELNRAVAHSMAYGPEAGLRLLDAIAETPALQTYAPLPAARGDFLFRAGRVLEAKLQFARAAELAQNAREREFLRKRSEACG</sequence>
<name>A0A5C4RP55_9GAMM</name>
<dbReference type="Gene3D" id="1.10.1740.10">
    <property type="match status" value="1"/>
</dbReference>
<dbReference type="Pfam" id="PF20239">
    <property type="entry name" value="DUF6596"/>
    <property type="match status" value="1"/>
</dbReference>
<dbReference type="SUPFAM" id="SSF88659">
    <property type="entry name" value="Sigma3 and sigma4 domains of RNA polymerase sigma factors"/>
    <property type="match status" value="1"/>
</dbReference>
<feature type="domain" description="RNA polymerase sigma factor 70 region 4 type 2" evidence="2">
    <location>
        <begin position="122"/>
        <end position="170"/>
    </location>
</feature>
<dbReference type="InterPro" id="IPR013325">
    <property type="entry name" value="RNA_pol_sigma_r2"/>
</dbReference>
<feature type="domain" description="DUF6596" evidence="3">
    <location>
        <begin position="189"/>
        <end position="289"/>
    </location>
</feature>
<proteinExistence type="predicted"/>
<evidence type="ECO:0000259" key="3">
    <source>
        <dbReference type="Pfam" id="PF20239"/>
    </source>
</evidence>
<dbReference type="InterPro" id="IPR013249">
    <property type="entry name" value="RNA_pol_sigma70_r4_t2"/>
</dbReference>
<dbReference type="InterPro" id="IPR046531">
    <property type="entry name" value="DUF6596"/>
</dbReference>
<dbReference type="Proteomes" id="UP000305760">
    <property type="component" value="Unassembled WGS sequence"/>
</dbReference>
<evidence type="ECO:0000259" key="1">
    <source>
        <dbReference type="Pfam" id="PF04542"/>
    </source>
</evidence>